<dbReference type="SUPFAM" id="SSF49299">
    <property type="entry name" value="PKD domain"/>
    <property type="match status" value="1"/>
</dbReference>
<dbReference type="Pfam" id="PF25233">
    <property type="entry name" value="DUF7849"/>
    <property type="match status" value="1"/>
</dbReference>
<dbReference type="InterPro" id="IPR000601">
    <property type="entry name" value="PKD_dom"/>
</dbReference>
<organism evidence="2 3">
    <name type="scientific">Tenacibaculum platacis</name>
    <dbReference type="NCBI Taxonomy" id="3137852"/>
    <lineage>
        <taxon>Bacteria</taxon>
        <taxon>Pseudomonadati</taxon>
        <taxon>Bacteroidota</taxon>
        <taxon>Flavobacteriia</taxon>
        <taxon>Flavobacteriales</taxon>
        <taxon>Flavobacteriaceae</taxon>
        <taxon>Tenacibaculum</taxon>
    </lineage>
</organism>
<dbReference type="Pfam" id="PF18911">
    <property type="entry name" value="PKD_4"/>
    <property type="match status" value="1"/>
</dbReference>
<dbReference type="Pfam" id="PF24595">
    <property type="entry name" value="DUF7619"/>
    <property type="match status" value="1"/>
</dbReference>
<dbReference type="Gene3D" id="2.60.40.10">
    <property type="entry name" value="Immunoglobulins"/>
    <property type="match status" value="1"/>
</dbReference>
<evidence type="ECO:0000313" key="3">
    <source>
        <dbReference type="Proteomes" id="UP001497416"/>
    </source>
</evidence>
<proteinExistence type="predicted"/>
<dbReference type="Proteomes" id="UP001497416">
    <property type="component" value="Unassembled WGS sequence"/>
</dbReference>
<dbReference type="InterPro" id="IPR057171">
    <property type="entry name" value="DUF7849"/>
</dbReference>
<keyword evidence="3" id="KW-1185">Reference proteome</keyword>
<dbReference type="InterPro" id="IPR055353">
    <property type="entry name" value="DUF7619"/>
</dbReference>
<dbReference type="CDD" id="cd00146">
    <property type="entry name" value="PKD"/>
    <property type="match status" value="1"/>
</dbReference>
<reference evidence="2 3" key="1">
    <citation type="submission" date="2024-05" db="EMBL/GenBank/DDBJ databases">
        <authorList>
            <person name="Duchaud E."/>
        </authorList>
    </citation>
    <scope>NUCLEOTIDE SEQUENCE [LARGE SCALE GENOMIC DNA]</scope>
    <source>
        <strain evidence="2">Ena-SAMPLE-TAB-13-05-2024-13:56:06:370-140302</strain>
    </source>
</reference>
<protein>
    <submittedName>
        <fullName evidence="2">PKD domain-containing protein</fullName>
    </submittedName>
</protein>
<evidence type="ECO:0000259" key="1">
    <source>
        <dbReference type="PROSITE" id="PS50093"/>
    </source>
</evidence>
<dbReference type="RefSeq" id="WP_348713116.1">
    <property type="nucleotide sequence ID" value="NZ_CAXIXY010000006.1"/>
</dbReference>
<dbReference type="EMBL" id="CAXIXY010000006">
    <property type="protein sequence ID" value="CAL2091314.1"/>
    <property type="molecule type" value="Genomic_DNA"/>
</dbReference>
<name>A0ABM9P475_9FLAO</name>
<gene>
    <name evidence="2" type="ORF">T190607A01A_40187</name>
</gene>
<dbReference type="PROSITE" id="PS50093">
    <property type="entry name" value="PKD"/>
    <property type="match status" value="1"/>
</dbReference>
<sequence>MFLNKSKLVILFIISNFVAVYGQELIKKDTVRKTAKVEIQFKDNEISLTPLAPKLNQIAGAPKAYYSYFWEFGDGNFSKQKAPKHTYKKKGDYEVKLWVTNHYDSGKPPATRPQKVSIINATKAYNDIASMDESLELISNRDPVPDEEMLFVLRYKNNHNYVSNGRLYLFYNEKKYGVNNFEIKDIRVHNNEELVVEEEKNLMSYNKDIDDNSVLYASIQNEFNNYEQPQDTARTDLKKTLQESKEYYKSWSIFNFNDMNPNEERNIFFTMKTPPEMLKDTSAIITIRGVNVPDRNFQNHVVKEKEMEIVTSHDPNKMSSNGTLLNYRFVRFKTLKYKIQFQNDGEGPAKTIRLETDIPDMLDKSTLKVLDMYPKCEICPKEPVRYSCLDTTFTEKQVIFTFKNIYLPGSNQKGVQEKDSTKGFVRYSIKFGKDFHKRKTVSKTAIIFDKNEPIITNRSTTRFLPGISIGAKAGYNYFTNLNNSRSYFVGATLSPFKSYRWYWQVELLNSVHNFNSNTQISETTEEFPAVNLRRTTRTTTNTKFSNVDVEIPVLVRYNLNNYIGLGAGIQGKLSLNEKNETSIVTETFEQSLQGGDIVSDSRENNTEGSSSFTNFRKGFLIEATGGFARIGPSVGARYIFDTNKENNYWQFYLIWKF</sequence>
<evidence type="ECO:0000313" key="2">
    <source>
        <dbReference type="EMBL" id="CAL2091314.1"/>
    </source>
</evidence>
<accession>A0ABM9P475</accession>
<dbReference type="InterPro" id="IPR035986">
    <property type="entry name" value="PKD_dom_sf"/>
</dbReference>
<comment type="caution">
    <text evidence="2">The sequence shown here is derived from an EMBL/GenBank/DDBJ whole genome shotgun (WGS) entry which is preliminary data.</text>
</comment>
<feature type="domain" description="PKD" evidence="1">
    <location>
        <begin position="59"/>
        <end position="101"/>
    </location>
</feature>
<dbReference type="InterPro" id="IPR013783">
    <property type="entry name" value="Ig-like_fold"/>
</dbReference>